<keyword evidence="1" id="KW-0472">Membrane</keyword>
<organism evidence="2 3">
    <name type="scientific">Aquimarina algicola</name>
    <dbReference type="NCBI Taxonomy" id="2589995"/>
    <lineage>
        <taxon>Bacteria</taxon>
        <taxon>Pseudomonadati</taxon>
        <taxon>Bacteroidota</taxon>
        <taxon>Flavobacteriia</taxon>
        <taxon>Flavobacteriales</taxon>
        <taxon>Flavobacteriaceae</taxon>
        <taxon>Aquimarina</taxon>
    </lineage>
</organism>
<keyword evidence="3" id="KW-1185">Reference proteome</keyword>
<evidence type="ECO:0000313" key="3">
    <source>
        <dbReference type="Proteomes" id="UP000315540"/>
    </source>
</evidence>
<evidence type="ECO:0000313" key="2">
    <source>
        <dbReference type="EMBL" id="TPN82794.1"/>
    </source>
</evidence>
<dbReference type="EMBL" id="VFWZ01000008">
    <property type="protein sequence ID" value="TPN82794.1"/>
    <property type="molecule type" value="Genomic_DNA"/>
</dbReference>
<feature type="transmembrane region" description="Helical" evidence="1">
    <location>
        <begin position="197"/>
        <end position="215"/>
    </location>
</feature>
<name>A0A504IXL3_9FLAO</name>
<keyword evidence="1" id="KW-0812">Transmembrane</keyword>
<proteinExistence type="predicted"/>
<dbReference type="OrthoDB" id="9814194at2"/>
<feature type="transmembrane region" description="Helical" evidence="1">
    <location>
        <begin position="149"/>
        <end position="172"/>
    </location>
</feature>
<dbReference type="Proteomes" id="UP000315540">
    <property type="component" value="Unassembled WGS sequence"/>
</dbReference>
<evidence type="ECO:0000256" key="1">
    <source>
        <dbReference type="SAM" id="Phobius"/>
    </source>
</evidence>
<keyword evidence="1" id="KW-1133">Transmembrane helix</keyword>
<accession>A0A504IXL3</accession>
<dbReference type="RefSeq" id="WP_140596059.1">
    <property type="nucleotide sequence ID" value="NZ_VFWZ01000008.1"/>
</dbReference>
<sequence length="218" mass="25743">MENEYSIFRKYKTLEQAKELEELLSKNRIDSIIGDNFPSVDSMFGANPLNNEIEIRIKQIDFKKAEQILESQAENLINEVDKDYYLFEFTDEELYEILLKSDEWNEFDYKLAQKILKDRGKSIDKELLNSLKKERLKQLAKPEGNQKPWIITGYFFAILGGMLGLIIGYFLWTSKKTLPNGQRVYSYSNKDRRQGKYIFYIGLIVFPTAFLIRFLNQL</sequence>
<reference evidence="2 3" key="1">
    <citation type="submission" date="2019-06" db="EMBL/GenBank/DDBJ databases">
        <authorList>
            <person name="Meng X."/>
        </authorList>
    </citation>
    <scope>NUCLEOTIDE SEQUENCE [LARGE SCALE GENOMIC DNA]</scope>
    <source>
        <strain evidence="2 3">M625</strain>
    </source>
</reference>
<gene>
    <name evidence="2" type="ORF">FHK87_20415</name>
</gene>
<dbReference type="AlphaFoldDB" id="A0A504IXL3"/>
<protein>
    <submittedName>
        <fullName evidence="2">Uncharacterized protein</fullName>
    </submittedName>
</protein>
<comment type="caution">
    <text evidence="2">The sequence shown here is derived from an EMBL/GenBank/DDBJ whole genome shotgun (WGS) entry which is preliminary data.</text>
</comment>